<keyword evidence="2 11" id="KW-0813">Transport</keyword>
<keyword evidence="10 11" id="KW-0407">Ion channel</keyword>
<reference evidence="14 15" key="1">
    <citation type="submission" date="2017-06" db="EMBL/GenBank/DDBJ databases">
        <title>A platform for efficient transgenesis in Macrostomum lignano, a flatworm model organism for stem cell research.</title>
        <authorList>
            <person name="Berezikov E."/>
        </authorList>
    </citation>
    <scope>NUCLEOTIDE SEQUENCE [LARGE SCALE GENOMIC DNA]</scope>
    <source>
        <strain evidence="14">DV1</strain>
        <tissue evidence="14">Whole organism</tissue>
    </source>
</reference>
<comment type="subcellular location">
    <subcellularLocation>
        <location evidence="1">Membrane</location>
        <topology evidence="1">Multi-pass membrane protein</topology>
    </subcellularLocation>
</comment>
<evidence type="ECO:0000256" key="5">
    <source>
        <dbReference type="ARBA" id="ARBA00022989"/>
    </source>
</evidence>
<keyword evidence="15" id="KW-1185">Reference proteome</keyword>
<organism evidence="14 15">
    <name type="scientific">Macrostomum lignano</name>
    <dbReference type="NCBI Taxonomy" id="282301"/>
    <lineage>
        <taxon>Eukaryota</taxon>
        <taxon>Metazoa</taxon>
        <taxon>Spiralia</taxon>
        <taxon>Lophotrochozoa</taxon>
        <taxon>Platyhelminthes</taxon>
        <taxon>Rhabditophora</taxon>
        <taxon>Macrostomorpha</taxon>
        <taxon>Macrostomida</taxon>
        <taxon>Macrostomidae</taxon>
        <taxon>Macrostomum</taxon>
    </lineage>
</organism>
<dbReference type="Gene3D" id="1.10.287.770">
    <property type="entry name" value="YojJ-like"/>
    <property type="match status" value="1"/>
</dbReference>
<evidence type="ECO:0000256" key="8">
    <source>
        <dbReference type="ARBA" id="ARBA00023136"/>
    </source>
</evidence>
<dbReference type="InterPro" id="IPR001873">
    <property type="entry name" value="ENaC"/>
</dbReference>
<keyword evidence="5 13" id="KW-1133">Transmembrane helix</keyword>
<evidence type="ECO:0000256" key="3">
    <source>
        <dbReference type="ARBA" id="ARBA00022461"/>
    </source>
</evidence>
<evidence type="ECO:0000256" key="13">
    <source>
        <dbReference type="SAM" id="Phobius"/>
    </source>
</evidence>
<dbReference type="PANTHER" id="PTHR11690">
    <property type="entry name" value="AMILORIDE-SENSITIVE SODIUM CHANNEL-RELATED"/>
    <property type="match status" value="1"/>
</dbReference>
<evidence type="ECO:0000313" key="14">
    <source>
        <dbReference type="EMBL" id="PAA91780.1"/>
    </source>
</evidence>
<comment type="caution">
    <text evidence="14">The sequence shown here is derived from an EMBL/GenBank/DDBJ whole genome shotgun (WGS) entry which is preliminary data.</text>
</comment>
<protein>
    <recommendedName>
        <fullName evidence="16">FMRFamide-activated amiloride-sensitive sodium channel</fullName>
    </recommendedName>
</protein>
<evidence type="ECO:0008006" key="16">
    <source>
        <dbReference type="Google" id="ProtNLM"/>
    </source>
</evidence>
<keyword evidence="9 11" id="KW-0739">Sodium transport</keyword>
<evidence type="ECO:0000256" key="9">
    <source>
        <dbReference type="ARBA" id="ARBA00023201"/>
    </source>
</evidence>
<evidence type="ECO:0000256" key="12">
    <source>
        <dbReference type="SAM" id="MobiDB-lite"/>
    </source>
</evidence>
<dbReference type="PANTHER" id="PTHR11690:SF248">
    <property type="entry name" value="PICKPOCKET 17, ISOFORM A"/>
    <property type="match status" value="1"/>
</dbReference>
<keyword evidence="7 11" id="KW-0406">Ion transport</keyword>
<name>A0A267H0F5_9PLAT</name>
<evidence type="ECO:0000256" key="7">
    <source>
        <dbReference type="ARBA" id="ARBA00023065"/>
    </source>
</evidence>
<dbReference type="PRINTS" id="PR01078">
    <property type="entry name" value="AMINACHANNEL"/>
</dbReference>
<keyword evidence="4 11" id="KW-0812">Transmembrane</keyword>
<proteinExistence type="inferred from homology"/>
<sequence>MTRKSSGASKVRRGARTAYFVLEIYGKNSSLHGLYHLFQSKDMTRRAFWLIVLLAATTAGVYHTVMSIKRYSAMDTFVQIQDEAVPAEFPDITLCRVKPFSESLLIHYDKVLDRYFDTKWSYFNNWFKEERMQKPNESNIAYKHRLSVIFEKFMKIVWASEDFRDLGMFIDSALLSCSYEGQKCDHRNFSLIRDPDGWYCYSFSPSGDVAVGTEGLKLDLFTDTSFYHPVFEGTIVQFYGRDVKIHGSENMSDWNSLDFFLNTHWRSLNQIAEPIITQSNGFRVILHDSGTHPMMSLDSLEFEAGVSAAVNIGQMFVIRQQRLGVSDCIKKPFEQVRYVTNFDNRGKLEYRSYDKQQDEQVIQKKQEELMSQCGCYSHKYPFESGMETLCYHVPDSVKRTPTKEVMQRINCHDRVVAEVDKDTYQLLRKYSKFEPCRSAKLDFFNNVYEWPKTEDLPSVVNKYVLETLYERTDLLPGDGEHHSILNFSDPDIVRLVGKDKIVSRQTATLQQLFHGAGKFSRSSWRLVNNTRLTSNLLRLNIRLMKTKSKLIQEHPSFLYPEALSEIGGVCGLWLGMCVLTLFELLEIAYLFFSANSDLQQDNDSSSQGVTADAKLESEVESTQI</sequence>
<dbReference type="OrthoDB" id="6087775at2759"/>
<evidence type="ECO:0000256" key="4">
    <source>
        <dbReference type="ARBA" id="ARBA00022692"/>
    </source>
</evidence>
<dbReference type="AlphaFoldDB" id="A0A267H0F5"/>
<accession>A0A267H0F5</accession>
<keyword evidence="3 11" id="KW-0894">Sodium channel</keyword>
<gene>
    <name evidence="14" type="ORF">BOX15_Mlig018909g1</name>
</gene>
<dbReference type="GO" id="GO:0005886">
    <property type="term" value="C:plasma membrane"/>
    <property type="evidence" value="ECO:0007669"/>
    <property type="project" value="TreeGrafter"/>
</dbReference>
<feature type="transmembrane region" description="Helical" evidence="13">
    <location>
        <begin position="47"/>
        <end position="65"/>
    </location>
</feature>
<evidence type="ECO:0000256" key="10">
    <source>
        <dbReference type="ARBA" id="ARBA00023303"/>
    </source>
</evidence>
<keyword evidence="8 13" id="KW-0472">Membrane</keyword>
<feature type="region of interest" description="Disordered" evidence="12">
    <location>
        <begin position="600"/>
        <end position="624"/>
    </location>
</feature>
<dbReference type="Pfam" id="PF00858">
    <property type="entry name" value="ASC"/>
    <property type="match status" value="1"/>
</dbReference>
<comment type="similarity">
    <text evidence="11">Belongs to the amiloride-sensitive sodium channel (TC 1.A.6) family.</text>
</comment>
<dbReference type="Proteomes" id="UP000215902">
    <property type="component" value="Unassembled WGS sequence"/>
</dbReference>
<keyword evidence="6" id="KW-0915">Sodium</keyword>
<evidence type="ECO:0000256" key="2">
    <source>
        <dbReference type="ARBA" id="ARBA00022448"/>
    </source>
</evidence>
<dbReference type="Gene3D" id="2.60.470.10">
    <property type="entry name" value="Acid-sensing ion channels like domains"/>
    <property type="match status" value="1"/>
</dbReference>
<dbReference type="STRING" id="282301.A0A267H0F5"/>
<dbReference type="GO" id="GO:0015280">
    <property type="term" value="F:ligand-gated sodium channel activity"/>
    <property type="evidence" value="ECO:0007669"/>
    <property type="project" value="TreeGrafter"/>
</dbReference>
<evidence type="ECO:0000256" key="11">
    <source>
        <dbReference type="RuleBase" id="RU000679"/>
    </source>
</evidence>
<dbReference type="EMBL" id="NIVC01000073">
    <property type="protein sequence ID" value="PAA91780.1"/>
    <property type="molecule type" value="Genomic_DNA"/>
</dbReference>
<evidence type="ECO:0000313" key="15">
    <source>
        <dbReference type="Proteomes" id="UP000215902"/>
    </source>
</evidence>
<evidence type="ECO:0000256" key="1">
    <source>
        <dbReference type="ARBA" id="ARBA00004141"/>
    </source>
</evidence>
<evidence type="ECO:0000256" key="6">
    <source>
        <dbReference type="ARBA" id="ARBA00023053"/>
    </source>
</evidence>